<name>A0A974NUL9_9SPHN</name>
<evidence type="ECO:0000313" key="2">
    <source>
        <dbReference type="EMBL" id="QQV77192.1"/>
    </source>
</evidence>
<keyword evidence="3" id="KW-1185">Reference proteome</keyword>
<dbReference type="Proteomes" id="UP000595894">
    <property type="component" value="Chromosome"/>
</dbReference>
<feature type="region of interest" description="Disordered" evidence="1">
    <location>
        <begin position="31"/>
        <end position="73"/>
    </location>
</feature>
<proteinExistence type="predicted"/>
<organism evidence="2 3">
    <name type="scientific">Sphingomonas aliaeris</name>
    <dbReference type="NCBI Taxonomy" id="2759526"/>
    <lineage>
        <taxon>Bacteria</taxon>
        <taxon>Pseudomonadati</taxon>
        <taxon>Pseudomonadota</taxon>
        <taxon>Alphaproteobacteria</taxon>
        <taxon>Sphingomonadales</taxon>
        <taxon>Sphingomonadaceae</taxon>
        <taxon>Sphingomonas</taxon>
    </lineage>
</organism>
<reference evidence="3" key="1">
    <citation type="submission" date="2020-09" db="EMBL/GenBank/DDBJ databases">
        <title>Sphingomonas sp., a new species isolated from pork steak.</title>
        <authorList>
            <person name="Heidler von Heilborn D."/>
        </authorList>
    </citation>
    <scope>NUCLEOTIDE SEQUENCE [LARGE SCALE GENOMIC DNA]</scope>
</reference>
<feature type="compositionally biased region" description="Basic residues" evidence="1">
    <location>
        <begin position="48"/>
        <end position="61"/>
    </location>
</feature>
<gene>
    <name evidence="2" type="ORF">H5J25_18025</name>
</gene>
<protein>
    <submittedName>
        <fullName evidence="2">Uncharacterized protein</fullName>
    </submittedName>
</protein>
<sequence>MSIDPIAFPLPVVVKGYACLTGAEVELAKKDIDPARPSETSDVPAPRSRPRPKNRGKKRHASYPTRLASCVTR</sequence>
<dbReference type="EMBL" id="CP061035">
    <property type="protein sequence ID" value="QQV77192.1"/>
    <property type="molecule type" value="Genomic_DNA"/>
</dbReference>
<dbReference type="RefSeq" id="WP_202093463.1">
    <property type="nucleotide sequence ID" value="NZ_CP061035.1"/>
</dbReference>
<dbReference type="KEGG" id="sari:H5J25_18025"/>
<dbReference type="AlphaFoldDB" id="A0A974NUL9"/>
<evidence type="ECO:0000313" key="3">
    <source>
        <dbReference type="Proteomes" id="UP000595894"/>
    </source>
</evidence>
<evidence type="ECO:0000256" key="1">
    <source>
        <dbReference type="SAM" id="MobiDB-lite"/>
    </source>
</evidence>
<accession>A0A974NUL9</accession>